<dbReference type="Gene3D" id="3.30.1780.10">
    <property type="entry name" value="ornithine cyclodeaminase, domain 1"/>
    <property type="match status" value="1"/>
</dbReference>
<dbReference type="Proteomes" id="UP000236649">
    <property type="component" value="Chromosome 2"/>
</dbReference>
<accession>A0AAN1JDP4</accession>
<name>A0AAN1JDP4_9BURK</name>
<dbReference type="KEGG" id="phs:C2L64_24570"/>
<dbReference type="InterPro" id="IPR003462">
    <property type="entry name" value="ODC_Mu_crystall"/>
</dbReference>
<reference evidence="1 4" key="2">
    <citation type="submission" date="2018-01" db="EMBL/GenBank/DDBJ databases">
        <title>Species boundaries and ecological features among Paraburkholderia terrae DSMZ17804T, P. hospita DSMZ17164T and P. caribensis DSMZ13236T.</title>
        <authorList>
            <person name="Pratama A.A."/>
        </authorList>
    </citation>
    <scope>NUCLEOTIDE SEQUENCE [LARGE SCALE GENOMIC DNA]</scope>
    <source>
        <strain evidence="1 4">DSM 17164</strain>
    </source>
</reference>
<organism evidence="1 4">
    <name type="scientific">Paraburkholderia hospita</name>
    <dbReference type="NCBI Taxonomy" id="169430"/>
    <lineage>
        <taxon>Bacteria</taxon>
        <taxon>Pseudomonadati</taxon>
        <taxon>Pseudomonadota</taxon>
        <taxon>Betaproteobacteria</taxon>
        <taxon>Burkholderiales</taxon>
        <taxon>Burkholderiaceae</taxon>
        <taxon>Paraburkholderia</taxon>
    </lineage>
</organism>
<dbReference type="EMBL" id="CP026106">
    <property type="protein sequence ID" value="AUT71448.1"/>
    <property type="molecule type" value="Genomic_DNA"/>
</dbReference>
<dbReference type="PANTHER" id="PTHR13812">
    <property type="entry name" value="KETIMINE REDUCTASE MU-CRYSTALLIN"/>
    <property type="match status" value="1"/>
</dbReference>
<sequence>MKIFTNEQIAARLDVRSASDAIRAAYLDLQRGTAAIQPRARIGLSDVKFSAMSAMLGSAQIAATKMYTTINGQFRFYIALFSLADGALVALLEGDAITGMRTAATSALAARYLARPASRHLGLFGSGVQARAHAEAFVAERTGLREVMIHSRDAATAHALADSLERRFDLGARVVDADEAANADIVVLATRASEPVIRGEWLRPGAFVVSIGATLPDQREIDDTSLLAASRIVVDWTQQTPFETGDLLRPPRALIESRSIVDLSSVISAGEYRAPDATDIVIYKAVGIALQDAAVAYLAYKRLAS</sequence>
<dbReference type="GO" id="GO:0005737">
    <property type="term" value="C:cytoplasm"/>
    <property type="evidence" value="ECO:0007669"/>
    <property type="project" value="TreeGrafter"/>
</dbReference>
<dbReference type="RefSeq" id="WP_009770751.1">
    <property type="nucleotide sequence ID" value="NZ_AKAU01000282.1"/>
</dbReference>
<dbReference type="AlphaFoldDB" id="A0AAN1JDP4"/>
<dbReference type="InterPro" id="IPR023401">
    <property type="entry name" value="ODC_N"/>
</dbReference>
<gene>
    <name evidence="1" type="ORF">C2L64_24570</name>
    <name evidence="2" type="ORF">WQE_45423</name>
</gene>
<dbReference type="GeneID" id="55531487"/>
<protein>
    <submittedName>
        <fullName evidence="1 2">Ornithine cyclodeaminase</fullName>
    </submittedName>
</protein>
<dbReference type="PIRSF" id="PIRSF001439">
    <property type="entry name" value="CryM"/>
    <property type="match status" value="1"/>
</dbReference>
<dbReference type="InterPro" id="IPR036291">
    <property type="entry name" value="NAD(P)-bd_dom_sf"/>
</dbReference>
<dbReference type="Gene3D" id="3.40.50.720">
    <property type="entry name" value="NAD(P)-binding Rossmann-like Domain"/>
    <property type="match status" value="1"/>
</dbReference>
<evidence type="ECO:0000313" key="2">
    <source>
        <dbReference type="EMBL" id="EIM94349.1"/>
    </source>
</evidence>
<evidence type="ECO:0000313" key="4">
    <source>
        <dbReference type="Proteomes" id="UP000236649"/>
    </source>
</evidence>
<dbReference type="Pfam" id="PF02423">
    <property type="entry name" value="OCD_Mu_crystall"/>
    <property type="match status" value="1"/>
</dbReference>
<dbReference type="EMBL" id="AKAU01000282">
    <property type="protein sequence ID" value="EIM94349.1"/>
    <property type="molecule type" value="Genomic_DNA"/>
</dbReference>
<evidence type="ECO:0000313" key="1">
    <source>
        <dbReference type="EMBL" id="AUT71448.1"/>
    </source>
</evidence>
<dbReference type="SUPFAM" id="SSF51735">
    <property type="entry name" value="NAD(P)-binding Rossmann-fold domains"/>
    <property type="match status" value="1"/>
</dbReference>
<dbReference type="GO" id="GO:0042562">
    <property type="term" value="F:hormone binding"/>
    <property type="evidence" value="ECO:0007669"/>
    <property type="project" value="TreeGrafter"/>
</dbReference>
<dbReference type="PANTHER" id="PTHR13812:SF19">
    <property type="entry name" value="KETIMINE REDUCTASE MU-CRYSTALLIN"/>
    <property type="match status" value="1"/>
</dbReference>
<keyword evidence="3" id="KW-1185">Reference proteome</keyword>
<evidence type="ECO:0000313" key="3">
    <source>
        <dbReference type="Proteomes" id="UP000004980"/>
    </source>
</evidence>
<reference evidence="2 3" key="1">
    <citation type="journal article" date="2012" name="J. Bacteriol.">
        <title>Draft Genome Sequence of the Soil Bacterium Burkholderia terrae Strain BS001, Which Interacts with Fungal Surface Structures.</title>
        <authorList>
            <person name="Nazir R."/>
            <person name="Hansen M.A."/>
            <person name="Sorensen S."/>
            <person name="van Elsas J.D."/>
        </authorList>
    </citation>
    <scope>NUCLEOTIDE SEQUENCE [LARGE SCALE GENOMIC DNA]</scope>
    <source>
        <strain evidence="2 3">BS001</strain>
    </source>
</reference>
<dbReference type="Proteomes" id="UP000004980">
    <property type="component" value="Unassembled WGS sequence"/>
</dbReference>
<proteinExistence type="predicted"/>